<dbReference type="SUPFAM" id="SSF52058">
    <property type="entry name" value="L domain-like"/>
    <property type="match status" value="1"/>
</dbReference>
<dbReference type="GO" id="GO:0000272">
    <property type="term" value="P:polysaccharide catabolic process"/>
    <property type="evidence" value="ECO:0007669"/>
    <property type="project" value="InterPro"/>
</dbReference>
<dbReference type="CDD" id="cd14256">
    <property type="entry name" value="Dockerin_I"/>
    <property type="match status" value="1"/>
</dbReference>
<protein>
    <submittedName>
        <fullName evidence="3">Leucine-rich repeat protein</fullName>
    </submittedName>
</protein>
<accession>A0A934WP40</accession>
<dbReference type="PROSITE" id="PS51766">
    <property type="entry name" value="DOCKERIN"/>
    <property type="match status" value="1"/>
</dbReference>
<dbReference type="EMBL" id="JAEQMG010000010">
    <property type="protein sequence ID" value="MBK6087126.1"/>
    <property type="molecule type" value="Genomic_DNA"/>
</dbReference>
<dbReference type="RefSeq" id="WP_186833582.1">
    <property type="nucleotide sequence ID" value="NZ_JAEQMG010000010.1"/>
</dbReference>
<dbReference type="InterPro" id="IPR002105">
    <property type="entry name" value="Dockerin_1_rpt"/>
</dbReference>
<feature type="domain" description="Dockerin" evidence="2">
    <location>
        <begin position="276"/>
        <end position="344"/>
    </location>
</feature>
<dbReference type="Pfam" id="PF00404">
    <property type="entry name" value="Dockerin_1"/>
    <property type="match status" value="1"/>
</dbReference>
<evidence type="ECO:0000256" key="1">
    <source>
        <dbReference type="SAM" id="MobiDB-lite"/>
    </source>
</evidence>
<dbReference type="InterPro" id="IPR026906">
    <property type="entry name" value="LRR_5"/>
</dbReference>
<evidence type="ECO:0000313" key="3">
    <source>
        <dbReference type="EMBL" id="MBK6087126.1"/>
    </source>
</evidence>
<dbReference type="InterPro" id="IPR053139">
    <property type="entry name" value="Surface_bspA-like"/>
</dbReference>
<dbReference type="Gene3D" id="1.10.1330.10">
    <property type="entry name" value="Dockerin domain"/>
    <property type="match status" value="1"/>
</dbReference>
<keyword evidence="4" id="KW-1185">Reference proteome</keyword>
<dbReference type="Pfam" id="PF13306">
    <property type="entry name" value="LRR_5"/>
    <property type="match status" value="1"/>
</dbReference>
<dbReference type="SUPFAM" id="SSF63446">
    <property type="entry name" value="Type I dockerin domain"/>
    <property type="match status" value="1"/>
</dbReference>
<proteinExistence type="predicted"/>
<dbReference type="PANTHER" id="PTHR45661:SF3">
    <property type="entry name" value="IG-LIKE DOMAIN-CONTAINING PROTEIN"/>
    <property type="match status" value="1"/>
</dbReference>
<reference evidence="3" key="1">
    <citation type="submission" date="2021-01" db="EMBL/GenBank/DDBJ databases">
        <title>Genome public.</title>
        <authorList>
            <person name="Liu C."/>
            <person name="Sun Q."/>
        </authorList>
    </citation>
    <scope>NUCLEOTIDE SEQUENCE</scope>
    <source>
        <strain evidence="3">M6</strain>
    </source>
</reference>
<dbReference type="AlphaFoldDB" id="A0A934WP40"/>
<comment type="caution">
    <text evidence="3">The sequence shown here is derived from an EMBL/GenBank/DDBJ whole genome shotgun (WGS) entry which is preliminary data.</text>
</comment>
<evidence type="ECO:0000313" key="4">
    <source>
        <dbReference type="Proteomes" id="UP000633365"/>
    </source>
</evidence>
<gene>
    <name evidence="3" type="ORF">JKK62_00385</name>
</gene>
<evidence type="ECO:0000259" key="2">
    <source>
        <dbReference type="PROSITE" id="PS51766"/>
    </source>
</evidence>
<organism evidence="3 4">
    <name type="scientific">Ruminococcus difficilis</name>
    <dbReference type="NCBI Taxonomy" id="2763069"/>
    <lineage>
        <taxon>Bacteria</taxon>
        <taxon>Bacillati</taxon>
        <taxon>Bacillota</taxon>
        <taxon>Clostridia</taxon>
        <taxon>Eubacteriales</taxon>
        <taxon>Oscillospiraceae</taxon>
        <taxon>Ruminococcus</taxon>
    </lineage>
</organism>
<dbReference type="PANTHER" id="PTHR45661">
    <property type="entry name" value="SURFACE ANTIGEN"/>
    <property type="match status" value="1"/>
</dbReference>
<dbReference type="Proteomes" id="UP000633365">
    <property type="component" value="Unassembled WGS sequence"/>
</dbReference>
<sequence length="350" mass="38252">MKSLIKVFAVFLSIILIVLCTTTAFAVSLYVDGDYTYADIDDYNVSLYAYSSENSLLTVPAEFSGRNISEIYPYAFEYNTDITGIDFSQNNNRMRIINTKAFNECTELSGDLILPSSIRTLGFAAFQGCVKLASLTVNYGVAEIPAQCFNRCSGLKNIILAPSVESIGNLAFAKCSSLESVYLPSSVTYISTSAFNDSAPTLYVYYDSYSHHFAEEKGFRYVVLNPPVDPTEPPTEAPTDAPTEPVTEAPTEPVTPTEEPTIAPTEAVTEAPTEASGYYLGDVNGDNTVDVIDSTLIQRYLASVAYPDTCVMMHGDVDGDGVVTILDATYIGRYNARIEVRYPIGEWQAE</sequence>
<name>A0A934WP40_9FIRM</name>
<feature type="compositionally biased region" description="Low complexity" evidence="1">
    <location>
        <begin position="237"/>
        <end position="262"/>
    </location>
</feature>
<feature type="region of interest" description="Disordered" evidence="1">
    <location>
        <begin position="227"/>
        <end position="262"/>
    </location>
</feature>
<dbReference type="Gene3D" id="3.80.10.10">
    <property type="entry name" value="Ribonuclease Inhibitor"/>
    <property type="match status" value="1"/>
</dbReference>
<feature type="compositionally biased region" description="Pro residues" evidence="1">
    <location>
        <begin position="227"/>
        <end position="236"/>
    </location>
</feature>
<dbReference type="InterPro" id="IPR016134">
    <property type="entry name" value="Dockerin_dom"/>
</dbReference>
<dbReference type="InterPro" id="IPR036439">
    <property type="entry name" value="Dockerin_dom_sf"/>
</dbReference>
<dbReference type="GO" id="GO:0004553">
    <property type="term" value="F:hydrolase activity, hydrolyzing O-glycosyl compounds"/>
    <property type="evidence" value="ECO:0007669"/>
    <property type="project" value="InterPro"/>
</dbReference>
<dbReference type="InterPro" id="IPR032675">
    <property type="entry name" value="LRR_dom_sf"/>
</dbReference>